<dbReference type="PROSITE" id="PS51450">
    <property type="entry name" value="LRR"/>
    <property type="match status" value="1"/>
</dbReference>
<dbReference type="InterPro" id="IPR001611">
    <property type="entry name" value="Leu-rich_rpt"/>
</dbReference>
<keyword evidence="3" id="KW-0067">ATP-binding</keyword>
<dbReference type="SUPFAM" id="SSF52058">
    <property type="entry name" value="L domain-like"/>
    <property type="match status" value="1"/>
</dbReference>
<dbReference type="InterPro" id="IPR001245">
    <property type="entry name" value="Ser-Thr/Tyr_kinase_cat_dom"/>
</dbReference>
<gene>
    <name evidence="5" type="ORF">LMG27177_04407</name>
</gene>
<dbReference type="InterPro" id="IPR003591">
    <property type="entry name" value="Leu-rich_rpt_typical-subtyp"/>
</dbReference>
<protein>
    <recommendedName>
        <fullName evidence="4">Protein kinase domain-containing protein</fullName>
    </recommendedName>
</protein>
<evidence type="ECO:0000256" key="3">
    <source>
        <dbReference type="PROSITE-ProRule" id="PRU10141"/>
    </source>
</evidence>
<keyword evidence="2" id="KW-0677">Repeat</keyword>
<evidence type="ECO:0000313" key="5">
    <source>
        <dbReference type="EMBL" id="CAB3798173.1"/>
    </source>
</evidence>
<dbReference type="SUPFAM" id="SSF56112">
    <property type="entry name" value="Protein kinase-like (PK-like)"/>
    <property type="match status" value="1"/>
</dbReference>
<dbReference type="RefSeq" id="WP_175162897.1">
    <property type="nucleotide sequence ID" value="NZ_CADIKI010000013.1"/>
</dbReference>
<dbReference type="PANTHER" id="PTHR48051">
    <property type="match status" value="1"/>
</dbReference>
<dbReference type="InterPro" id="IPR000719">
    <property type="entry name" value="Prot_kinase_dom"/>
</dbReference>
<dbReference type="SMART" id="SM00369">
    <property type="entry name" value="LRR_TYP"/>
    <property type="match status" value="5"/>
</dbReference>
<dbReference type="Gene3D" id="3.80.10.10">
    <property type="entry name" value="Ribonuclease Inhibitor"/>
    <property type="match status" value="2"/>
</dbReference>
<dbReference type="InterPro" id="IPR011009">
    <property type="entry name" value="Kinase-like_dom_sf"/>
</dbReference>
<feature type="domain" description="Protein kinase" evidence="4">
    <location>
        <begin position="208"/>
        <end position="446"/>
    </location>
</feature>
<evidence type="ECO:0000256" key="1">
    <source>
        <dbReference type="ARBA" id="ARBA00022614"/>
    </source>
</evidence>
<organism evidence="5 6">
    <name type="scientific">Paraburkholderia fynbosensis</name>
    <dbReference type="NCBI Taxonomy" id="1200993"/>
    <lineage>
        <taxon>Bacteria</taxon>
        <taxon>Pseudomonadati</taxon>
        <taxon>Pseudomonadota</taxon>
        <taxon>Betaproteobacteria</taxon>
        <taxon>Burkholderiales</taxon>
        <taxon>Burkholderiaceae</taxon>
        <taxon>Paraburkholderia</taxon>
    </lineage>
</organism>
<evidence type="ECO:0000313" key="6">
    <source>
        <dbReference type="Proteomes" id="UP000494252"/>
    </source>
</evidence>
<dbReference type="Pfam" id="PF13855">
    <property type="entry name" value="LRR_8"/>
    <property type="match status" value="1"/>
</dbReference>
<dbReference type="Pfam" id="PF07714">
    <property type="entry name" value="PK_Tyr_Ser-Thr"/>
    <property type="match status" value="1"/>
</dbReference>
<dbReference type="AlphaFoldDB" id="A0A6J5GCR8"/>
<dbReference type="PROSITE" id="PS00107">
    <property type="entry name" value="PROTEIN_KINASE_ATP"/>
    <property type="match status" value="1"/>
</dbReference>
<dbReference type="Pfam" id="PF00560">
    <property type="entry name" value="LRR_1"/>
    <property type="match status" value="1"/>
</dbReference>
<dbReference type="GO" id="GO:0005524">
    <property type="term" value="F:ATP binding"/>
    <property type="evidence" value="ECO:0007669"/>
    <property type="project" value="UniProtKB-UniRule"/>
</dbReference>
<sequence>MTTTLEQLRAGQLTGARQLKLACGLNEFPREIFDLADTLEVLDLSGNALTTLPDDLPRLRNLRILFASDNPFTDLPEVLGECAQLSMVGFKANRIRTVPGNALAPQLRWLILTDNEIEALPPQIGECTQLQKLMLAGNRLRMLPDQLAACSRLELLRLAANRLDALPGWLLRLPRLAWLAYAGNPFGDALETAAMCDTPIAGIRWDSLILEQPLGEGASGVIYRAQLFANPEHASRAVAVKLFKGAVTSDGLPDCEMAACIRGGDHANLIPVAGKVQDHPANTHGLVMELIDPQFRNLAGPPSLASCTRDIYDAGTRFDLDSALGIAYGIAAAANHLHRRGVIHGDLYAHNILHDGAGRALLGDFGAASFYAADDRDTGAALQRVEVRAYGCLLEELIERCDALDAHRGVAAKLTALKDACLSDAVDSRPLFDEIATCVLALKGDR</sequence>
<evidence type="ECO:0000259" key="4">
    <source>
        <dbReference type="PROSITE" id="PS50011"/>
    </source>
</evidence>
<dbReference type="InterPro" id="IPR032675">
    <property type="entry name" value="LRR_dom_sf"/>
</dbReference>
<dbReference type="InterPro" id="IPR050216">
    <property type="entry name" value="LRR_domain-containing"/>
</dbReference>
<feature type="binding site" evidence="3">
    <location>
        <position position="241"/>
    </location>
    <ligand>
        <name>ATP</name>
        <dbReference type="ChEBI" id="CHEBI:30616"/>
    </ligand>
</feature>
<evidence type="ECO:0000256" key="2">
    <source>
        <dbReference type="ARBA" id="ARBA00022737"/>
    </source>
</evidence>
<reference evidence="5 6" key="1">
    <citation type="submission" date="2020-04" db="EMBL/GenBank/DDBJ databases">
        <authorList>
            <person name="De Canck E."/>
        </authorList>
    </citation>
    <scope>NUCLEOTIDE SEQUENCE [LARGE SCALE GENOMIC DNA]</scope>
    <source>
        <strain evidence="5 6">LMG 27177</strain>
    </source>
</reference>
<proteinExistence type="predicted"/>
<dbReference type="PANTHER" id="PTHR48051:SF1">
    <property type="entry name" value="RAS SUPPRESSOR PROTEIN 1"/>
    <property type="match status" value="1"/>
</dbReference>
<dbReference type="GO" id="GO:0005737">
    <property type="term" value="C:cytoplasm"/>
    <property type="evidence" value="ECO:0007669"/>
    <property type="project" value="TreeGrafter"/>
</dbReference>
<dbReference type="InterPro" id="IPR017441">
    <property type="entry name" value="Protein_kinase_ATP_BS"/>
</dbReference>
<dbReference type="Gene3D" id="1.10.510.10">
    <property type="entry name" value="Transferase(Phosphotransferase) domain 1"/>
    <property type="match status" value="1"/>
</dbReference>
<dbReference type="Proteomes" id="UP000494252">
    <property type="component" value="Unassembled WGS sequence"/>
</dbReference>
<dbReference type="GO" id="GO:0004672">
    <property type="term" value="F:protein kinase activity"/>
    <property type="evidence" value="ECO:0007669"/>
    <property type="project" value="InterPro"/>
</dbReference>
<dbReference type="Gene3D" id="3.30.200.20">
    <property type="entry name" value="Phosphorylase Kinase, domain 1"/>
    <property type="match status" value="1"/>
</dbReference>
<accession>A0A6J5GCR8</accession>
<keyword evidence="1" id="KW-0433">Leucine-rich repeat</keyword>
<dbReference type="PROSITE" id="PS50011">
    <property type="entry name" value="PROTEIN_KINASE_DOM"/>
    <property type="match status" value="1"/>
</dbReference>
<dbReference type="EMBL" id="CADIKI010000013">
    <property type="protein sequence ID" value="CAB3798173.1"/>
    <property type="molecule type" value="Genomic_DNA"/>
</dbReference>
<keyword evidence="6" id="KW-1185">Reference proteome</keyword>
<keyword evidence="3" id="KW-0547">Nucleotide-binding</keyword>
<name>A0A6J5GCR8_9BURK</name>